<sequence>MRQRRFALTRFGRRGLDPAEVGDFLERVAADLEGLYVELARTHEQNLRIKDALRRWQSQQAPSMREAAGG</sequence>
<accession>A0A1H3Q2C8</accession>
<dbReference type="InterPro" id="IPR019933">
    <property type="entry name" value="DivIVA_domain"/>
</dbReference>
<organism evidence="1 2">
    <name type="scientific">Micromonospora pattaloongensis</name>
    <dbReference type="NCBI Taxonomy" id="405436"/>
    <lineage>
        <taxon>Bacteria</taxon>
        <taxon>Bacillati</taxon>
        <taxon>Actinomycetota</taxon>
        <taxon>Actinomycetes</taxon>
        <taxon>Micromonosporales</taxon>
        <taxon>Micromonosporaceae</taxon>
        <taxon>Micromonospora</taxon>
    </lineage>
</organism>
<dbReference type="NCBIfam" id="TIGR03544">
    <property type="entry name" value="DivI1A_domain"/>
    <property type="match status" value="1"/>
</dbReference>
<proteinExistence type="predicted"/>
<keyword evidence="2" id="KW-1185">Reference proteome</keyword>
<dbReference type="EMBL" id="FNPH01000005">
    <property type="protein sequence ID" value="SDZ07321.1"/>
    <property type="molecule type" value="Genomic_DNA"/>
</dbReference>
<dbReference type="Gene3D" id="6.10.250.660">
    <property type="match status" value="1"/>
</dbReference>
<evidence type="ECO:0000313" key="2">
    <source>
        <dbReference type="Proteomes" id="UP000242415"/>
    </source>
</evidence>
<name>A0A1H3Q2C8_9ACTN</name>
<dbReference type="STRING" id="405436.SAMN05444365_105175"/>
<dbReference type="AlphaFoldDB" id="A0A1H3Q2C8"/>
<reference evidence="2" key="1">
    <citation type="submission" date="2016-10" db="EMBL/GenBank/DDBJ databases">
        <authorList>
            <person name="Varghese N."/>
            <person name="Submissions S."/>
        </authorList>
    </citation>
    <scope>NUCLEOTIDE SEQUENCE [LARGE SCALE GENOMIC DNA]</scope>
    <source>
        <strain evidence="2">DSM 45245</strain>
    </source>
</reference>
<dbReference type="Proteomes" id="UP000242415">
    <property type="component" value="Unassembled WGS sequence"/>
</dbReference>
<evidence type="ECO:0000313" key="1">
    <source>
        <dbReference type="EMBL" id="SDZ07321.1"/>
    </source>
</evidence>
<protein>
    <submittedName>
        <fullName evidence="1">DivIVA domain-containing protein</fullName>
    </submittedName>
</protein>
<gene>
    <name evidence="1" type="ORF">SAMN05444365_105175</name>
</gene>